<evidence type="ECO:0000256" key="2">
    <source>
        <dbReference type="ARBA" id="ARBA00022840"/>
    </source>
</evidence>
<proteinExistence type="predicted"/>
<dbReference type="Proteomes" id="UP001519343">
    <property type="component" value="Unassembled WGS sequence"/>
</dbReference>
<dbReference type="Gene3D" id="1.10.8.60">
    <property type="match status" value="1"/>
</dbReference>
<dbReference type="SUPFAM" id="SSF52540">
    <property type="entry name" value="P-loop containing nucleoside triphosphate hydrolases"/>
    <property type="match status" value="1"/>
</dbReference>
<dbReference type="Gene3D" id="3.40.50.300">
    <property type="entry name" value="P-loop containing nucleotide triphosphate hydrolases"/>
    <property type="match status" value="1"/>
</dbReference>
<evidence type="ECO:0000259" key="3">
    <source>
        <dbReference type="Pfam" id="PF17866"/>
    </source>
</evidence>
<dbReference type="EMBL" id="JAGGKT010000012">
    <property type="protein sequence ID" value="MBP1933666.1"/>
    <property type="molecule type" value="Genomic_DNA"/>
</dbReference>
<dbReference type="InterPro" id="IPR050773">
    <property type="entry name" value="CbxX/CfxQ_RuBisCO_ESX"/>
</dbReference>
<gene>
    <name evidence="4" type="ORF">J2Z37_003679</name>
</gene>
<dbReference type="InterPro" id="IPR000641">
    <property type="entry name" value="CbxX/CfxQ"/>
</dbReference>
<dbReference type="InterPro" id="IPR041627">
    <property type="entry name" value="AAA_lid_6"/>
</dbReference>
<dbReference type="InterPro" id="IPR027417">
    <property type="entry name" value="P-loop_NTPase"/>
</dbReference>
<evidence type="ECO:0000256" key="1">
    <source>
        <dbReference type="ARBA" id="ARBA00022741"/>
    </source>
</evidence>
<accession>A0ABS4GTT5</accession>
<dbReference type="Pfam" id="PF17866">
    <property type="entry name" value="AAA_lid_6"/>
    <property type="match status" value="1"/>
</dbReference>
<sequence>MMGKILPIRIVIQTLVKGLEDYKTDFVLILAGYSNEMDEFLNSNPGLPSRFPIQVSFPDYRLDELMQIAEMMLEQREYQLSSYARQKLRKHLQNQMHHPHRRFSNARHVRNIIEKSIRYQAVRLIQKTNPSKEDLITIGSDDLHCESSSGLW</sequence>
<dbReference type="PANTHER" id="PTHR43392:SF2">
    <property type="entry name" value="AAA-TYPE ATPASE FAMILY PROTEIN _ ANKYRIN REPEAT FAMILY PROTEIN"/>
    <property type="match status" value="1"/>
</dbReference>
<dbReference type="PANTHER" id="PTHR43392">
    <property type="entry name" value="AAA-TYPE ATPASE FAMILY PROTEIN / ANKYRIN REPEAT FAMILY PROTEIN"/>
    <property type="match status" value="1"/>
</dbReference>
<name>A0ABS4GTT5_9BACL</name>
<feature type="domain" description="CbbX AAA lid" evidence="3">
    <location>
        <begin position="84"/>
        <end position="143"/>
    </location>
</feature>
<dbReference type="PRINTS" id="PR00819">
    <property type="entry name" value="CBXCFQXSUPER"/>
</dbReference>
<organism evidence="4 5">
    <name type="scientific">Ammoniphilus resinae</name>
    <dbReference type="NCBI Taxonomy" id="861532"/>
    <lineage>
        <taxon>Bacteria</taxon>
        <taxon>Bacillati</taxon>
        <taxon>Bacillota</taxon>
        <taxon>Bacilli</taxon>
        <taxon>Bacillales</taxon>
        <taxon>Paenibacillaceae</taxon>
        <taxon>Aneurinibacillus group</taxon>
        <taxon>Ammoniphilus</taxon>
    </lineage>
</organism>
<comment type="caution">
    <text evidence="4">The sequence shown here is derived from an EMBL/GenBank/DDBJ whole genome shotgun (WGS) entry which is preliminary data.</text>
</comment>
<keyword evidence="2" id="KW-0067">ATP-binding</keyword>
<keyword evidence="1" id="KW-0547">Nucleotide-binding</keyword>
<evidence type="ECO:0000313" key="4">
    <source>
        <dbReference type="EMBL" id="MBP1933666.1"/>
    </source>
</evidence>
<protein>
    <recommendedName>
        <fullName evidence="3">CbbX AAA lid domain-containing protein</fullName>
    </recommendedName>
</protein>
<reference evidence="4 5" key="1">
    <citation type="submission" date="2021-03" db="EMBL/GenBank/DDBJ databases">
        <title>Genomic Encyclopedia of Type Strains, Phase IV (KMG-IV): sequencing the most valuable type-strain genomes for metagenomic binning, comparative biology and taxonomic classification.</title>
        <authorList>
            <person name="Goeker M."/>
        </authorList>
    </citation>
    <scope>NUCLEOTIDE SEQUENCE [LARGE SCALE GENOMIC DNA]</scope>
    <source>
        <strain evidence="4 5">DSM 24738</strain>
    </source>
</reference>
<keyword evidence="5" id="KW-1185">Reference proteome</keyword>
<evidence type="ECO:0000313" key="5">
    <source>
        <dbReference type="Proteomes" id="UP001519343"/>
    </source>
</evidence>